<organism evidence="4 5">
    <name type="scientific">Chryseobacterium sediminis</name>
    <dbReference type="NCBI Taxonomy" id="1679494"/>
    <lineage>
        <taxon>Bacteria</taxon>
        <taxon>Pseudomonadati</taxon>
        <taxon>Bacteroidota</taxon>
        <taxon>Flavobacteriia</taxon>
        <taxon>Flavobacteriales</taxon>
        <taxon>Weeksellaceae</taxon>
        <taxon>Chryseobacterium group</taxon>
        <taxon>Chryseobacterium</taxon>
    </lineage>
</organism>
<dbReference type="Proteomes" id="UP000323082">
    <property type="component" value="Unassembled WGS sequence"/>
</dbReference>
<keyword evidence="2" id="KW-1133">Transmembrane helix</keyword>
<dbReference type="RefSeq" id="WP_149835633.1">
    <property type="nucleotide sequence ID" value="NZ_VUNZ01000006.1"/>
</dbReference>
<comment type="caution">
    <text evidence="4">The sequence shown here is derived from an EMBL/GenBank/DDBJ whole genome shotgun (WGS) entry which is preliminary data.</text>
</comment>
<keyword evidence="2" id="KW-0472">Membrane</keyword>
<feature type="coiled-coil region" evidence="1">
    <location>
        <begin position="187"/>
        <end position="215"/>
    </location>
</feature>
<dbReference type="GO" id="GO:0003677">
    <property type="term" value="F:DNA binding"/>
    <property type="evidence" value="ECO:0007669"/>
    <property type="project" value="InterPro"/>
</dbReference>
<dbReference type="EMBL" id="VUNZ01000006">
    <property type="protein sequence ID" value="KAA2215692.1"/>
    <property type="molecule type" value="Genomic_DNA"/>
</dbReference>
<protein>
    <recommendedName>
        <fullName evidence="3">HTH luxR-type domain-containing protein</fullName>
    </recommendedName>
</protein>
<evidence type="ECO:0000313" key="4">
    <source>
        <dbReference type="EMBL" id="KAA2215692.1"/>
    </source>
</evidence>
<evidence type="ECO:0000256" key="2">
    <source>
        <dbReference type="SAM" id="Phobius"/>
    </source>
</evidence>
<dbReference type="GO" id="GO:0006355">
    <property type="term" value="P:regulation of DNA-templated transcription"/>
    <property type="evidence" value="ECO:0007669"/>
    <property type="project" value="InterPro"/>
</dbReference>
<gene>
    <name evidence="4" type="ORF">FW780_21495</name>
</gene>
<sequence length="344" mass="40574">MKLNLGSYFFKIKEYKSAEKFFLQNLEYQKSAHKEIYPYAIESLKKLFDLYTITGQTENQKKTIDLFISFEPKLQNTHDKIEVNEIIQKYYSNTNALQPLKAVSQKLVLLNATFNQESNENIRNLSDILNNEIIKSADDKYQYEVKTQRRKNMLFIILALISVLLFILIFLNIRYRAKKERLLRGKEKELLENKKKLLEQNINFQEEKIKNLHQNLNLKIETEKVFLDNLRKIRKSPSTDSEQMMKDLFLKVSNLIQIDKKNNNLLNESSLENKQFLNKLKELYPSLTDKELKLCKYFRMNLSSKEISALENTTTGTIRVYKTKIKSKLGLGRENDVSVFLNGI</sequence>
<evidence type="ECO:0000259" key="3">
    <source>
        <dbReference type="SMART" id="SM00421"/>
    </source>
</evidence>
<dbReference type="SMART" id="SM00421">
    <property type="entry name" value="HTH_LUXR"/>
    <property type="match status" value="1"/>
</dbReference>
<evidence type="ECO:0000256" key="1">
    <source>
        <dbReference type="SAM" id="Coils"/>
    </source>
</evidence>
<proteinExistence type="predicted"/>
<dbReference type="Gene3D" id="3.40.50.2300">
    <property type="match status" value="1"/>
</dbReference>
<dbReference type="SUPFAM" id="SSF46894">
    <property type="entry name" value="C-terminal effector domain of the bipartite response regulators"/>
    <property type="match status" value="1"/>
</dbReference>
<dbReference type="InterPro" id="IPR000792">
    <property type="entry name" value="Tscrpt_reg_LuxR_C"/>
</dbReference>
<evidence type="ECO:0000313" key="5">
    <source>
        <dbReference type="Proteomes" id="UP000323082"/>
    </source>
</evidence>
<dbReference type="AlphaFoldDB" id="A0A5B2TMJ4"/>
<dbReference type="InterPro" id="IPR016032">
    <property type="entry name" value="Sig_transdc_resp-reg_C-effctor"/>
</dbReference>
<feature type="transmembrane region" description="Helical" evidence="2">
    <location>
        <begin position="153"/>
        <end position="173"/>
    </location>
</feature>
<reference evidence="4 5" key="1">
    <citation type="journal article" date="2015" name="Int. J. Syst. Evol. Microbiol.">
        <title>Chryseobacterium sediminis sp. nov., isolated from a river sediment.</title>
        <authorList>
            <person name="Kampfer P."/>
            <person name="Busse H.J."/>
            <person name="McInroy J.A."/>
            <person name="Glaeser S.P."/>
        </authorList>
    </citation>
    <scope>NUCLEOTIDE SEQUENCE [LARGE SCALE GENOMIC DNA]</scope>
    <source>
        <strain evidence="4 5">IMT-174</strain>
    </source>
</reference>
<keyword evidence="1" id="KW-0175">Coiled coil</keyword>
<accession>A0A5B2TMJ4</accession>
<keyword evidence="2" id="KW-0812">Transmembrane</keyword>
<name>A0A5B2TMJ4_9FLAO</name>
<dbReference type="OrthoDB" id="1090267at2"/>
<feature type="domain" description="HTH luxR-type" evidence="3">
    <location>
        <begin position="284"/>
        <end position="341"/>
    </location>
</feature>